<dbReference type="RefSeq" id="WP_269423973.1">
    <property type="nucleotide sequence ID" value="NZ_JAPWGY010000004.1"/>
</dbReference>
<evidence type="ECO:0000313" key="5">
    <source>
        <dbReference type="Proteomes" id="UP001069802"/>
    </source>
</evidence>
<accession>A0ABT4LL36</accession>
<gene>
    <name evidence="4" type="ORF">O4H49_13585</name>
</gene>
<dbReference type="SUPFAM" id="SSF48452">
    <property type="entry name" value="TPR-like"/>
    <property type="match status" value="2"/>
</dbReference>
<dbReference type="PROSITE" id="PS50005">
    <property type="entry name" value="TPR"/>
    <property type="match status" value="3"/>
</dbReference>
<feature type="repeat" description="TPR" evidence="3">
    <location>
        <begin position="507"/>
        <end position="540"/>
    </location>
</feature>
<evidence type="ECO:0000313" key="4">
    <source>
        <dbReference type="EMBL" id="MCZ4281818.1"/>
    </source>
</evidence>
<dbReference type="PANTHER" id="PTHR45586:SF1">
    <property type="entry name" value="LIPOPOLYSACCHARIDE ASSEMBLY PROTEIN B"/>
    <property type="match status" value="1"/>
</dbReference>
<dbReference type="SMART" id="SM00028">
    <property type="entry name" value="TPR"/>
    <property type="match status" value="6"/>
</dbReference>
<sequence>MSGEEEDDLPRHGFLFVNPRFQRFLLAAGTAFILGACSSSQGQSGGALNPAGTEGDTVPFAENVSPSGTYLAGLIAGQNRDYSVAADLMLNALEAAPGDPRLLARAFLLSASAGNNDDALALASRILAVSPDQSLAHLVLLVDAVKNEEWDLARERIEASPDTGVNTILRPMFLAWTDLAKGDLDKAVATLETLSKKEGFQTLYGIQLALLKDLGGRSEEALAAYMNVLEISNPPSLRQINIVADFLSRQGDAEAAKGLLRTYLESDPDSTIALKSLKSLEDGKGVERVIGSPGDAFAEILFGFASLHAQEKAYDAGLVYAMQALRLRPEYEEAKILVGEIMQTQGRSRDAIALYRTIPESSPYAWTVGLRIADELVALDLKEEALDELRSMSKLRPERFEPHLRRGNILRASEKFKEASSAYDQAIERIDSADSRFWSVYYFRGITHERTDQWAKAEADFLKALELSPDQPHVLNYLAYSWVELRKNLVQAEDMLIKAVELRPEDGYIVDSLGWVYYQLGKFDNAVNYLEQAIELKAEDPVINDHLGDAYWQVGRYHEARFQWKRALSFKPEDKQIEVIRAKIEQGLISVANGN</sequence>
<reference evidence="4" key="1">
    <citation type="submission" date="2022-12" db="EMBL/GenBank/DDBJ databases">
        <title>Bacterial isolates from different developmental stages of Nematostella vectensis.</title>
        <authorList>
            <person name="Fraune S."/>
        </authorList>
    </citation>
    <scope>NUCLEOTIDE SEQUENCE</scope>
    <source>
        <strain evidence="4">G21630-S1</strain>
    </source>
</reference>
<evidence type="ECO:0000256" key="2">
    <source>
        <dbReference type="ARBA" id="ARBA00022803"/>
    </source>
</evidence>
<dbReference type="InterPro" id="IPR011990">
    <property type="entry name" value="TPR-like_helical_dom_sf"/>
</dbReference>
<dbReference type="Proteomes" id="UP001069802">
    <property type="component" value="Unassembled WGS sequence"/>
</dbReference>
<dbReference type="Pfam" id="PF13432">
    <property type="entry name" value="TPR_16"/>
    <property type="match status" value="1"/>
</dbReference>
<proteinExistence type="predicted"/>
<keyword evidence="1" id="KW-0677">Repeat</keyword>
<dbReference type="PANTHER" id="PTHR45586">
    <property type="entry name" value="TPR REPEAT-CONTAINING PROTEIN PA4667"/>
    <property type="match status" value="1"/>
</dbReference>
<dbReference type="InterPro" id="IPR051012">
    <property type="entry name" value="CellSynth/LPSAsmb/PSIAsmb"/>
</dbReference>
<organism evidence="4 5">
    <name type="scientific">Kiloniella laminariae</name>
    <dbReference type="NCBI Taxonomy" id="454162"/>
    <lineage>
        <taxon>Bacteria</taxon>
        <taxon>Pseudomonadati</taxon>
        <taxon>Pseudomonadota</taxon>
        <taxon>Alphaproteobacteria</taxon>
        <taxon>Rhodospirillales</taxon>
        <taxon>Kiloniellaceae</taxon>
        <taxon>Kiloniella</taxon>
    </lineage>
</organism>
<dbReference type="EMBL" id="JAPWGY010000004">
    <property type="protein sequence ID" value="MCZ4281818.1"/>
    <property type="molecule type" value="Genomic_DNA"/>
</dbReference>
<protein>
    <submittedName>
        <fullName evidence="4">Tetratricopeptide repeat protein</fullName>
    </submittedName>
</protein>
<dbReference type="InterPro" id="IPR019734">
    <property type="entry name" value="TPR_rpt"/>
</dbReference>
<name>A0ABT4LL36_9PROT</name>
<evidence type="ECO:0000256" key="1">
    <source>
        <dbReference type="ARBA" id="ARBA00022737"/>
    </source>
</evidence>
<keyword evidence="2 3" id="KW-0802">TPR repeat</keyword>
<keyword evidence="5" id="KW-1185">Reference proteome</keyword>
<comment type="caution">
    <text evidence="4">The sequence shown here is derived from an EMBL/GenBank/DDBJ whole genome shotgun (WGS) entry which is preliminary data.</text>
</comment>
<dbReference type="Gene3D" id="1.25.40.10">
    <property type="entry name" value="Tetratricopeptide repeat domain"/>
    <property type="match status" value="2"/>
</dbReference>
<feature type="repeat" description="TPR" evidence="3">
    <location>
        <begin position="438"/>
        <end position="471"/>
    </location>
</feature>
<dbReference type="Pfam" id="PF13414">
    <property type="entry name" value="TPR_11"/>
    <property type="match status" value="1"/>
</dbReference>
<evidence type="ECO:0000256" key="3">
    <source>
        <dbReference type="PROSITE-ProRule" id="PRU00339"/>
    </source>
</evidence>
<feature type="repeat" description="TPR" evidence="3">
    <location>
        <begin position="541"/>
        <end position="574"/>
    </location>
</feature>